<sequence>MTESQQLIAELKTQLKLRGVHYADIATALDLSEGSVKRLLAEGNHISLARLERICQLIDLEMSELFKLAYAQKQELTALSYQQEKELIDDKALLLVAVCVVNGYTFKQIAEQYQFSEPDLIQKCVQLDRLGIIELQPNNRFKLKVAKQFAWIAGGPIQSFFQQQVQHAFFNSYFSAEDEKLVMATGLMSLPSNQKMQQKMQKLVGEFYATCQSDNELDIKDRHGTSLVLAIRRWTFPLFAEREANASQHKK</sequence>
<evidence type="ECO:0000313" key="3">
    <source>
        <dbReference type="Proteomes" id="UP000029994"/>
    </source>
</evidence>
<dbReference type="eggNOG" id="COG3655">
    <property type="taxonomic scope" value="Bacteria"/>
</dbReference>
<evidence type="ECO:0000313" key="2">
    <source>
        <dbReference type="EMBL" id="KGK12236.1"/>
    </source>
</evidence>
<feature type="domain" description="HTH cro/C1-type" evidence="1">
    <location>
        <begin position="10"/>
        <end position="65"/>
    </location>
</feature>
<dbReference type="EMBL" id="JMCG01000001">
    <property type="protein sequence ID" value="KGK12236.1"/>
    <property type="molecule type" value="Genomic_DNA"/>
</dbReference>
<gene>
    <name evidence="2" type="ORF">EA26_13285</name>
</gene>
<reference evidence="2 3" key="1">
    <citation type="submission" date="2014-04" db="EMBL/GenBank/DDBJ databases">
        <title>Genome sequencing of Vibrio navarrensis strains.</title>
        <authorList>
            <person name="Gladney L.M."/>
            <person name="Katz L.S."/>
            <person name="Marino-Ramirez L."/>
            <person name="Jordan I.K."/>
        </authorList>
    </citation>
    <scope>NUCLEOTIDE SEQUENCE [LARGE SCALE GENOMIC DNA]</scope>
    <source>
        <strain evidence="2 3">ATCC 51183</strain>
    </source>
</reference>
<dbReference type="AlphaFoldDB" id="A0A099LXU4"/>
<dbReference type="Pfam" id="PF13443">
    <property type="entry name" value="HTH_26"/>
    <property type="match status" value="1"/>
</dbReference>
<dbReference type="InterPro" id="IPR010982">
    <property type="entry name" value="Lambda_DNA-bd_dom_sf"/>
</dbReference>
<name>A0A099LXU4_9VIBR</name>
<dbReference type="InterPro" id="IPR001387">
    <property type="entry name" value="Cro/C1-type_HTH"/>
</dbReference>
<dbReference type="GeneID" id="43684127"/>
<comment type="caution">
    <text evidence="2">The sequence shown here is derived from an EMBL/GenBank/DDBJ whole genome shotgun (WGS) entry which is preliminary data.</text>
</comment>
<proteinExistence type="predicted"/>
<accession>A0A099LXU4</accession>
<dbReference type="STRING" id="29495.EA26_13285"/>
<dbReference type="Proteomes" id="UP000029994">
    <property type="component" value="Unassembled WGS sequence"/>
</dbReference>
<dbReference type="SUPFAM" id="SSF47413">
    <property type="entry name" value="lambda repressor-like DNA-binding domains"/>
    <property type="match status" value="1"/>
</dbReference>
<dbReference type="GO" id="GO:0003677">
    <property type="term" value="F:DNA binding"/>
    <property type="evidence" value="ECO:0007669"/>
    <property type="project" value="InterPro"/>
</dbReference>
<keyword evidence="3" id="KW-1185">Reference proteome</keyword>
<dbReference type="SMART" id="SM00530">
    <property type="entry name" value="HTH_XRE"/>
    <property type="match status" value="1"/>
</dbReference>
<evidence type="ECO:0000259" key="1">
    <source>
        <dbReference type="SMART" id="SM00530"/>
    </source>
</evidence>
<organism evidence="2 3">
    <name type="scientific">Vibrio navarrensis</name>
    <dbReference type="NCBI Taxonomy" id="29495"/>
    <lineage>
        <taxon>Bacteria</taxon>
        <taxon>Pseudomonadati</taxon>
        <taxon>Pseudomonadota</taxon>
        <taxon>Gammaproteobacteria</taxon>
        <taxon>Vibrionales</taxon>
        <taxon>Vibrionaceae</taxon>
        <taxon>Vibrio</taxon>
    </lineage>
</organism>
<dbReference type="RefSeq" id="WP_039428099.1">
    <property type="nucleotide sequence ID" value="NZ_CP046792.1"/>
</dbReference>
<protein>
    <recommendedName>
        <fullName evidence="1">HTH cro/C1-type domain-containing protein</fullName>
    </recommendedName>
</protein>